<gene>
    <name evidence="1" type="ORF">EVAR_83408_1</name>
</gene>
<protein>
    <submittedName>
        <fullName evidence="1">Uncharacterized protein</fullName>
    </submittedName>
</protein>
<accession>A0A4C1TYG6</accession>
<evidence type="ECO:0000313" key="2">
    <source>
        <dbReference type="Proteomes" id="UP000299102"/>
    </source>
</evidence>
<sequence length="103" mass="11242">MKEYAGKTGYKETYITEIIPRGIYPPPAAAAEGSAFGQTSVWAIESRWSPPPTNIYNRSGHQHLCGRKLWAAYGSRTSAIKMMLMVFPVSVAMTEISGGDSRG</sequence>
<dbReference type="Proteomes" id="UP000299102">
    <property type="component" value="Unassembled WGS sequence"/>
</dbReference>
<organism evidence="1 2">
    <name type="scientific">Eumeta variegata</name>
    <name type="common">Bagworm moth</name>
    <name type="synonym">Eumeta japonica</name>
    <dbReference type="NCBI Taxonomy" id="151549"/>
    <lineage>
        <taxon>Eukaryota</taxon>
        <taxon>Metazoa</taxon>
        <taxon>Ecdysozoa</taxon>
        <taxon>Arthropoda</taxon>
        <taxon>Hexapoda</taxon>
        <taxon>Insecta</taxon>
        <taxon>Pterygota</taxon>
        <taxon>Neoptera</taxon>
        <taxon>Endopterygota</taxon>
        <taxon>Lepidoptera</taxon>
        <taxon>Glossata</taxon>
        <taxon>Ditrysia</taxon>
        <taxon>Tineoidea</taxon>
        <taxon>Psychidae</taxon>
        <taxon>Oiketicinae</taxon>
        <taxon>Eumeta</taxon>
    </lineage>
</organism>
<dbReference type="EMBL" id="BGZK01000104">
    <property type="protein sequence ID" value="GBP19095.1"/>
    <property type="molecule type" value="Genomic_DNA"/>
</dbReference>
<comment type="caution">
    <text evidence="1">The sequence shown here is derived from an EMBL/GenBank/DDBJ whole genome shotgun (WGS) entry which is preliminary data.</text>
</comment>
<dbReference type="AlphaFoldDB" id="A0A4C1TYG6"/>
<name>A0A4C1TYG6_EUMVA</name>
<reference evidence="1 2" key="1">
    <citation type="journal article" date="2019" name="Commun. Biol.">
        <title>The bagworm genome reveals a unique fibroin gene that provides high tensile strength.</title>
        <authorList>
            <person name="Kono N."/>
            <person name="Nakamura H."/>
            <person name="Ohtoshi R."/>
            <person name="Tomita M."/>
            <person name="Numata K."/>
            <person name="Arakawa K."/>
        </authorList>
    </citation>
    <scope>NUCLEOTIDE SEQUENCE [LARGE SCALE GENOMIC DNA]</scope>
</reference>
<keyword evidence="2" id="KW-1185">Reference proteome</keyword>
<evidence type="ECO:0000313" key="1">
    <source>
        <dbReference type="EMBL" id="GBP19095.1"/>
    </source>
</evidence>
<proteinExistence type="predicted"/>